<dbReference type="Gene3D" id="2.60.120.260">
    <property type="entry name" value="Galactose-binding domain-like"/>
    <property type="match status" value="2"/>
</dbReference>
<evidence type="ECO:0000256" key="1">
    <source>
        <dbReference type="SAM" id="MobiDB-lite"/>
    </source>
</evidence>
<keyword evidence="5" id="KW-1185">Reference proteome</keyword>
<evidence type="ECO:0000256" key="2">
    <source>
        <dbReference type="SAM" id="SignalP"/>
    </source>
</evidence>
<dbReference type="InterPro" id="IPR000421">
    <property type="entry name" value="FA58C"/>
</dbReference>
<feature type="signal peptide" evidence="2">
    <location>
        <begin position="1"/>
        <end position="24"/>
    </location>
</feature>
<feature type="chain" id="PRO_5037218823" description="F5/8 type C domain-containing protein" evidence="2">
    <location>
        <begin position="25"/>
        <end position="994"/>
    </location>
</feature>
<dbReference type="InterPro" id="IPR025150">
    <property type="entry name" value="GH123_cat"/>
</dbReference>
<comment type="caution">
    <text evidence="4">The sequence shown here is derived from an EMBL/GenBank/DDBJ whole genome shotgun (WGS) entry which is preliminary data.</text>
</comment>
<evidence type="ECO:0000259" key="3">
    <source>
        <dbReference type="PROSITE" id="PS50022"/>
    </source>
</evidence>
<dbReference type="Pfam" id="PF13320">
    <property type="entry name" value="GH123_cat"/>
    <property type="match status" value="1"/>
</dbReference>
<feature type="region of interest" description="Disordered" evidence="1">
    <location>
        <begin position="759"/>
        <end position="779"/>
    </location>
</feature>
<name>A0A919XIM6_9BACL</name>
<dbReference type="Pfam" id="PF22680">
    <property type="entry name" value="Glyco_hydro_123_N_2"/>
    <property type="match status" value="1"/>
</dbReference>
<dbReference type="InterPro" id="IPR025883">
    <property type="entry name" value="Cadherin-like_domain"/>
</dbReference>
<reference evidence="4" key="1">
    <citation type="submission" date="2021-03" db="EMBL/GenBank/DDBJ databases">
        <title>Antimicrobial resistance genes in bacteria isolated from Japanese honey, and their potential for conferring macrolide and lincosamide resistance in the American foulbrood pathogen Paenibacillus larvae.</title>
        <authorList>
            <person name="Okamoto M."/>
            <person name="Kumagai M."/>
            <person name="Kanamori H."/>
            <person name="Takamatsu D."/>
        </authorList>
    </citation>
    <scope>NUCLEOTIDE SEQUENCE</scope>
    <source>
        <strain evidence="4">J2TS6</strain>
    </source>
</reference>
<dbReference type="EMBL" id="BORQ01000003">
    <property type="protein sequence ID" value="GIO31432.1"/>
    <property type="molecule type" value="Genomic_DNA"/>
</dbReference>
<feature type="domain" description="F5/8 type C" evidence="3">
    <location>
        <begin position="811"/>
        <end position="981"/>
    </location>
</feature>
<protein>
    <recommendedName>
        <fullName evidence="3">F5/8 type C domain-containing protein</fullName>
    </recommendedName>
</protein>
<proteinExistence type="predicted"/>
<dbReference type="Pfam" id="PF00754">
    <property type="entry name" value="F5_F8_type_C"/>
    <property type="match status" value="1"/>
</dbReference>
<keyword evidence="2" id="KW-0732">Signal</keyword>
<dbReference type="InterPro" id="IPR008979">
    <property type="entry name" value="Galactose-bd-like_sf"/>
</dbReference>
<dbReference type="InterPro" id="IPR053850">
    <property type="entry name" value="Glyco_hydro_123_N_2"/>
</dbReference>
<dbReference type="RefSeq" id="WP_160043197.1">
    <property type="nucleotide sequence ID" value="NZ_BORQ01000003.1"/>
</dbReference>
<evidence type="ECO:0000313" key="4">
    <source>
        <dbReference type="EMBL" id="GIO31432.1"/>
    </source>
</evidence>
<gene>
    <name evidence="4" type="ORF">J2TS6_25730</name>
</gene>
<organism evidence="4 5">
    <name type="scientific">Paenibacillus albilobatus</name>
    <dbReference type="NCBI Taxonomy" id="2716884"/>
    <lineage>
        <taxon>Bacteria</taxon>
        <taxon>Bacillati</taxon>
        <taxon>Bacillota</taxon>
        <taxon>Bacilli</taxon>
        <taxon>Bacillales</taxon>
        <taxon>Paenibacillaceae</taxon>
        <taxon>Paenibacillus</taxon>
    </lineage>
</organism>
<dbReference type="SUPFAM" id="SSF49785">
    <property type="entry name" value="Galactose-binding domain-like"/>
    <property type="match status" value="1"/>
</dbReference>
<feature type="compositionally biased region" description="Polar residues" evidence="1">
    <location>
        <begin position="764"/>
        <end position="777"/>
    </location>
</feature>
<sequence length="994" mass="112046">MRKKLPSLMLILLLLLSAAPVSEAAPSGLDVWVVNALKTVYRTSTLPQNPETAIRLVSARNEYENAQIAVRGTSDFKITKVEFSNLVSGGRKSIASSNLKYHFAEYGLPDTVQPNLFFPERVGDPIYPLSDIPDPLSNEKSMKAAANSTQPIWITSYVPSSTEPGVYEGSVTVKTNRGDYRIPLQVEVADAEIPKTSDTRFINYIWAMTNGFTWDGIQFGDASSDAYDVGKHYYGVETYSDKWFKLMDNFAQVMTDYRQNMIWVRTDLFLKETGTNLSEFLSGIPDDIDWSLFDRYMQIFIDKGMRNFANAHLIHILNYMPAGEKTDASWNEKLPDALPQTDAFLHNYLTALHDHLREKGWTSENGFTWYQHIRDEPIDDNATNYWTYVAKKVKATVPDFKTMDADPHGILLNDKTKPYVDVWVPLTPAFQEKEEQYKAEQAAGSDLWVYTCEVNQPPWLNRFWTQPTLTGRLLYWNLFQHGVQGHLHWAWNAWYVGSWYGDSTIVYPDKKNMTVKSSIRYEAQRDGLEEYELLRKIQETRPELAQQIVDSAVNPADARKYTLSPEYVKALHDYMVRAAAGEQVGDVPAPSSPYDGQQLPLTYMADNASGELKYSGTWYDKSRQYAYQGGVRVTETANDAVEYEFEGKGIDVVVEKNETSGKMAISIDGAEPVIADAYEKVQHDYFTIYAKRDLEPGRHKIKVVNMENKGLYLDAFRVHMAEGQQAYDASLSNIAIDQVPSLRFDSSVREYRLSLPDGADTVTVRPTPTDENGTMSVNGRPVARGEAATADVPDGISRITIVSTASDGRTRQEYTLHLVKGAINEPGINKARSSAQVTATATRTGDQGVTYGPQKMADGDYGTMFASPQGYNDTHPFPHDLVLSWDQPQSFNTIVMATTSGLLQGINDIDVQVSTDGTHFKTVARHVPIQWRSDKDDNVMEKTFAAIPDALEVKKLRIQINDADYRTWNMYALYELELYQLPDHGELDVRVTGP</sequence>
<dbReference type="Proteomes" id="UP000679779">
    <property type="component" value="Unassembled WGS sequence"/>
</dbReference>
<evidence type="ECO:0000313" key="5">
    <source>
        <dbReference type="Proteomes" id="UP000679779"/>
    </source>
</evidence>
<dbReference type="AlphaFoldDB" id="A0A919XIM6"/>
<accession>A0A919XIM6</accession>
<dbReference type="Pfam" id="PF12733">
    <property type="entry name" value="Cadherin-like"/>
    <property type="match status" value="1"/>
</dbReference>
<dbReference type="PROSITE" id="PS50022">
    <property type="entry name" value="FA58C_3"/>
    <property type="match status" value="1"/>
</dbReference>